<dbReference type="PANTHER" id="PTHR48111:SF22">
    <property type="entry name" value="REGULATOR OF RPOS"/>
    <property type="match status" value="1"/>
</dbReference>
<comment type="function">
    <text evidence="7">May play the central regulatory role in sporulation. It may be an element of the effector pathway responsible for the activation of sporulation genes in response to nutritional stress. Spo0A may act in concert with spo0H (a sigma factor) to control the expression of some genes that are critical to the sporulation process.</text>
</comment>
<keyword evidence="5 9" id="KW-0238">DNA-binding</keyword>
<dbReference type="Gene3D" id="1.10.10.10">
    <property type="entry name" value="Winged helix-like DNA-binding domain superfamily/Winged helix DNA-binding domain"/>
    <property type="match status" value="1"/>
</dbReference>
<dbReference type="Pfam" id="PF00486">
    <property type="entry name" value="Trans_reg_C"/>
    <property type="match status" value="1"/>
</dbReference>
<evidence type="ECO:0000256" key="9">
    <source>
        <dbReference type="PROSITE-ProRule" id="PRU01091"/>
    </source>
</evidence>
<evidence type="ECO:0000256" key="1">
    <source>
        <dbReference type="ARBA" id="ARBA00018672"/>
    </source>
</evidence>
<dbReference type="GO" id="GO:0006355">
    <property type="term" value="P:regulation of DNA-templated transcription"/>
    <property type="evidence" value="ECO:0007669"/>
    <property type="project" value="InterPro"/>
</dbReference>
<dbReference type="HOGENOM" id="CLU_000445_30_1_9"/>
<evidence type="ECO:0000256" key="8">
    <source>
        <dbReference type="PROSITE-ProRule" id="PRU00169"/>
    </source>
</evidence>
<dbReference type="InterPro" id="IPR016032">
    <property type="entry name" value="Sig_transdc_resp-reg_C-effctor"/>
</dbReference>
<feature type="domain" description="OmpR/PhoB-type" evidence="11">
    <location>
        <begin position="137"/>
        <end position="235"/>
    </location>
</feature>
<dbReference type="eggNOG" id="COG0745">
    <property type="taxonomic scope" value="Bacteria"/>
</dbReference>
<evidence type="ECO:0000313" key="12">
    <source>
        <dbReference type="EMBL" id="EDP16186.1"/>
    </source>
</evidence>
<dbReference type="PaxDb" id="411902-CLOBOL_03623"/>
<dbReference type="AlphaFoldDB" id="A8RTC4"/>
<evidence type="ECO:0000256" key="5">
    <source>
        <dbReference type="ARBA" id="ARBA00023125"/>
    </source>
</evidence>
<dbReference type="GO" id="GO:0032993">
    <property type="term" value="C:protein-DNA complex"/>
    <property type="evidence" value="ECO:0007669"/>
    <property type="project" value="TreeGrafter"/>
</dbReference>
<dbReference type="GO" id="GO:0005829">
    <property type="term" value="C:cytosol"/>
    <property type="evidence" value="ECO:0007669"/>
    <property type="project" value="TreeGrafter"/>
</dbReference>
<evidence type="ECO:0000313" key="13">
    <source>
        <dbReference type="Proteomes" id="UP000005396"/>
    </source>
</evidence>
<dbReference type="SUPFAM" id="SSF46894">
    <property type="entry name" value="C-terminal effector domain of the bipartite response regulators"/>
    <property type="match status" value="1"/>
</dbReference>
<dbReference type="FunFam" id="3.40.50.2300:FF:000002">
    <property type="entry name" value="DNA-binding response regulator PhoP"/>
    <property type="match status" value="1"/>
</dbReference>
<dbReference type="InterPro" id="IPR001867">
    <property type="entry name" value="OmpR/PhoB-type_DNA-bd"/>
</dbReference>
<reference evidence="12 13" key="1">
    <citation type="submission" date="2007-08" db="EMBL/GenBank/DDBJ databases">
        <authorList>
            <person name="Fulton L."/>
            <person name="Clifton S."/>
            <person name="Fulton B."/>
            <person name="Xu J."/>
            <person name="Minx P."/>
            <person name="Pepin K.H."/>
            <person name="Johnson M."/>
            <person name="Thiruvilangam P."/>
            <person name="Bhonagiri V."/>
            <person name="Nash W.E."/>
            <person name="Mardis E.R."/>
            <person name="Wilson R.K."/>
        </authorList>
    </citation>
    <scope>NUCLEOTIDE SEQUENCE [LARGE SCALE GENOMIC DNA]</scope>
    <source>
        <strain evidence="13">ATCC BAA-613 / DSM 15670 / CCUG 46953 / JCM 12243 / WAL 16351</strain>
    </source>
</reference>
<dbReference type="SMART" id="SM00448">
    <property type="entry name" value="REC"/>
    <property type="match status" value="1"/>
</dbReference>
<evidence type="ECO:0000256" key="6">
    <source>
        <dbReference type="ARBA" id="ARBA00023163"/>
    </source>
</evidence>
<dbReference type="InterPro" id="IPR001789">
    <property type="entry name" value="Sig_transdc_resp-reg_receiver"/>
</dbReference>
<dbReference type="GO" id="GO:0000976">
    <property type="term" value="F:transcription cis-regulatory region binding"/>
    <property type="evidence" value="ECO:0007669"/>
    <property type="project" value="TreeGrafter"/>
</dbReference>
<feature type="domain" description="Response regulatory" evidence="10">
    <location>
        <begin position="14"/>
        <end position="128"/>
    </location>
</feature>
<accession>A8RTC4</accession>
<dbReference type="Proteomes" id="UP000005396">
    <property type="component" value="Unassembled WGS sequence"/>
</dbReference>
<keyword evidence="4" id="KW-0805">Transcription regulation</keyword>
<feature type="modified residue" description="4-aspartylphosphate" evidence="8">
    <location>
        <position position="63"/>
    </location>
</feature>
<evidence type="ECO:0000256" key="4">
    <source>
        <dbReference type="ARBA" id="ARBA00023015"/>
    </source>
</evidence>
<dbReference type="Pfam" id="PF00072">
    <property type="entry name" value="Response_reg"/>
    <property type="match status" value="1"/>
</dbReference>
<dbReference type="PROSITE" id="PS51755">
    <property type="entry name" value="OMPR_PHOB"/>
    <property type="match status" value="1"/>
</dbReference>
<keyword evidence="6" id="KW-0804">Transcription</keyword>
<dbReference type="GO" id="GO:0000156">
    <property type="term" value="F:phosphorelay response regulator activity"/>
    <property type="evidence" value="ECO:0007669"/>
    <property type="project" value="TreeGrafter"/>
</dbReference>
<dbReference type="SMART" id="SM00862">
    <property type="entry name" value="Trans_reg_C"/>
    <property type="match status" value="1"/>
</dbReference>
<gene>
    <name evidence="12" type="ORF">CLOBOL_03623</name>
</gene>
<organism evidence="12 13">
    <name type="scientific">Enterocloster bolteae (strain ATCC BAA-613 / DSM 15670 / CCUG 46953 / JCM 12243 / WAL 16351)</name>
    <name type="common">Clostridium bolteae</name>
    <dbReference type="NCBI Taxonomy" id="411902"/>
    <lineage>
        <taxon>Bacteria</taxon>
        <taxon>Bacillati</taxon>
        <taxon>Bacillota</taxon>
        <taxon>Clostridia</taxon>
        <taxon>Lachnospirales</taxon>
        <taxon>Lachnospiraceae</taxon>
        <taxon>Enterocloster</taxon>
    </lineage>
</organism>
<evidence type="ECO:0000256" key="7">
    <source>
        <dbReference type="ARBA" id="ARBA00024867"/>
    </source>
</evidence>
<dbReference type="CDD" id="cd00383">
    <property type="entry name" value="trans_reg_C"/>
    <property type="match status" value="1"/>
</dbReference>
<dbReference type="InterPro" id="IPR036388">
    <property type="entry name" value="WH-like_DNA-bd_sf"/>
</dbReference>
<feature type="DNA-binding region" description="OmpR/PhoB-type" evidence="9">
    <location>
        <begin position="137"/>
        <end position="235"/>
    </location>
</feature>
<comment type="caution">
    <text evidence="12">The sequence shown here is derived from an EMBL/GenBank/DDBJ whole genome shotgun (WGS) entry which is preliminary data.</text>
</comment>
<dbReference type="InterPro" id="IPR011006">
    <property type="entry name" value="CheY-like_superfamily"/>
</dbReference>
<dbReference type="EMBL" id="ABCC02000032">
    <property type="protein sequence ID" value="EDP16186.1"/>
    <property type="molecule type" value="Genomic_DNA"/>
</dbReference>
<dbReference type="PANTHER" id="PTHR48111">
    <property type="entry name" value="REGULATOR OF RPOS"/>
    <property type="match status" value="1"/>
</dbReference>
<dbReference type="Gene3D" id="6.10.250.690">
    <property type="match status" value="1"/>
</dbReference>
<dbReference type="SUPFAM" id="SSF52172">
    <property type="entry name" value="CheY-like"/>
    <property type="match status" value="1"/>
</dbReference>
<protein>
    <recommendedName>
        <fullName evidence="1">Stage 0 sporulation protein A homolog</fullName>
    </recommendedName>
</protein>
<dbReference type="InterPro" id="IPR039420">
    <property type="entry name" value="WalR-like"/>
</dbReference>
<evidence type="ECO:0000256" key="3">
    <source>
        <dbReference type="ARBA" id="ARBA00023012"/>
    </source>
</evidence>
<evidence type="ECO:0000259" key="10">
    <source>
        <dbReference type="PROSITE" id="PS50110"/>
    </source>
</evidence>
<reference evidence="12 13" key="2">
    <citation type="submission" date="2007-09" db="EMBL/GenBank/DDBJ databases">
        <title>Draft genome sequence of Clostridium bolteae (ATCC BAA-613).</title>
        <authorList>
            <person name="Sudarsanam P."/>
            <person name="Ley R."/>
            <person name="Guruge J."/>
            <person name="Turnbaugh P.J."/>
            <person name="Mahowald M."/>
            <person name="Liep D."/>
            <person name="Gordon J."/>
        </authorList>
    </citation>
    <scope>NUCLEOTIDE SEQUENCE [LARGE SCALE GENOMIC DNA]</scope>
    <source>
        <strain evidence="13">ATCC BAA-613 / DSM 15670 / CCUG 46953 / JCM 12243 / WAL 16351</strain>
    </source>
</reference>
<keyword evidence="3" id="KW-0902">Two-component regulatory system</keyword>
<name>A8RTC4_ENTBW</name>
<dbReference type="Gene3D" id="3.40.50.2300">
    <property type="match status" value="1"/>
</dbReference>
<evidence type="ECO:0000259" key="11">
    <source>
        <dbReference type="PROSITE" id="PS51755"/>
    </source>
</evidence>
<sequence>MVLYINNNEDGTMRILLVEDDKELCDAIKLQLERAGYETDCCGQGQEAFYYASEYPYDVIILDRMLPQMDGLGVLGGLRRMNITTPVIITTALDGINDRIDGLDAGADDYLVKPYAAGELLARIRALTRRPGNFKQSPSAACSNISLDPEKRELTGPLGTLQLSKRESALMEYLIRNKGQVLPRGLILSYIWGPDSDVEEGNLDNYIYFLRRRLKSIGALPQIKTVHGIGYRLEIGGTHD</sequence>
<keyword evidence="2 8" id="KW-0597">Phosphoprotein</keyword>
<evidence type="ECO:0000256" key="2">
    <source>
        <dbReference type="ARBA" id="ARBA00022553"/>
    </source>
</evidence>
<proteinExistence type="predicted"/>
<dbReference type="PROSITE" id="PS50110">
    <property type="entry name" value="RESPONSE_REGULATORY"/>
    <property type="match status" value="1"/>
</dbReference>